<feature type="compositionally biased region" description="Polar residues" evidence="1">
    <location>
        <begin position="113"/>
        <end position="122"/>
    </location>
</feature>
<feature type="region of interest" description="Disordered" evidence="1">
    <location>
        <begin position="102"/>
        <end position="122"/>
    </location>
</feature>
<reference evidence="3" key="1">
    <citation type="submission" date="2013-12" db="EMBL/GenBank/DDBJ databases">
        <title>The Genome Sequence of Aphanomyces invadans NJM9701.</title>
        <authorList>
            <consortium name="The Broad Institute Genomics Platform"/>
            <person name="Russ C."/>
            <person name="Tyler B."/>
            <person name="van West P."/>
            <person name="Dieguez-Uribeondo J."/>
            <person name="Young S.K."/>
            <person name="Zeng Q."/>
            <person name="Gargeya S."/>
            <person name="Fitzgerald M."/>
            <person name="Abouelleil A."/>
            <person name="Alvarado L."/>
            <person name="Chapman S.B."/>
            <person name="Gainer-Dewar J."/>
            <person name="Goldberg J."/>
            <person name="Griggs A."/>
            <person name="Gujja S."/>
            <person name="Hansen M."/>
            <person name="Howarth C."/>
            <person name="Imamovic A."/>
            <person name="Ireland A."/>
            <person name="Larimer J."/>
            <person name="McCowan C."/>
            <person name="Murphy C."/>
            <person name="Pearson M."/>
            <person name="Poon T.W."/>
            <person name="Priest M."/>
            <person name="Roberts A."/>
            <person name="Saif S."/>
            <person name="Shea T."/>
            <person name="Sykes S."/>
            <person name="Wortman J."/>
            <person name="Nusbaum C."/>
            <person name="Birren B."/>
        </authorList>
    </citation>
    <scope>NUCLEOTIDE SEQUENCE [LARGE SCALE GENOMIC DNA]</scope>
    <source>
        <strain evidence="3">NJM9701</strain>
    </source>
</reference>
<dbReference type="EMBL" id="KI913960">
    <property type="protein sequence ID" value="ETW03227.1"/>
    <property type="molecule type" value="Genomic_DNA"/>
</dbReference>
<name>A0A024UBF1_9STRA</name>
<dbReference type="AlphaFoldDB" id="A0A024UBF1"/>
<evidence type="ECO:0000256" key="2">
    <source>
        <dbReference type="SAM" id="Phobius"/>
    </source>
</evidence>
<accession>A0A024UBF1</accession>
<dbReference type="VEuPathDB" id="FungiDB:H310_05629"/>
<dbReference type="GeneID" id="20082679"/>
<gene>
    <name evidence="3" type="ORF">H310_05629</name>
</gene>
<sequence length="222" mass="23635">MSTAPTASQQRDDAAEIAFALSLIQADLISASETVSRSSLEEWWGRRAPLPSAATTGPRATSIVDTWVANGWIEEIKPVSLSTSTPPTYSLRLSAHALGPLAARPPRRAGDNSGMSLPDDSTSMHAKARMGALFDATFPSLGPASKKSFTKLHDPTVILYATMGLQLVVSGAATVATFSRDMKSMGVDSQTRTIVTNYLAKSIPTTNLIHQPLPHHSLRPLA</sequence>
<keyword evidence="2" id="KW-1133">Transmembrane helix</keyword>
<proteinExistence type="predicted"/>
<keyword evidence="2" id="KW-0812">Transmembrane</keyword>
<organism evidence="3">
    <name type="scientific">Aphanomyces invadans</name>
    <dbReference type="NCBI Taxonomy" id="157072"/>
    <lineage>
        <taxon>Eukaryota</taxon>
        <taxon>Sar</taxon>
        <taxon>Stramenopiles</taxon>
        <taxon>Oomycota</taxon>
        <taxon>Saprolegniomycetes</taxon>
        <taxon>Saprolegniales</taxon>
        <taxon>Verrucalvaceae</taxon>
        <taxon>Aphanomyces</taxon>
    </lineage>
</organism>
<protein>
    <submittedName>
        <fullName evidence="3">Uncharacterized protein</fullName>
    </submittedName>
</protein>
<feature type="transmembrane region" description="Helical" evidence="2">
    <location>
        <begin position="157"/>
        <end position="178"/>
    </location>
</feature>
<evidence type="ECO:0000313" key="3">
    <source>
        <dbReference type="EMBL" id="ETW03227.1"/>
    </source>
</evidence>
<dbReference type="OrthoDB" id="161102at2759"/>
<evidence type="ECO:0000256" key="1">
    <source>
        <dbReference type="SAM" id="MobiDB-lite"/>
    </source>
</evidence>
<keyword evidence="2" id="KW-0472">Membrane</keyword>
<dbReference type="RefSeq" id="XP_008868611.1">
    <property type="nucleotide sequence ID" value="XM_008870389.1"/>
</dbReference>